<feature type="compositionally biased region" description="Basic residues" evidence="1">
    <location>
        <begin position="71"/>
        <end position="94"/>
    </location>
</feature>
<evidence type="ECO:0000256" key="1">
    <source>
        <dbReference type="SAM" id="MobiDB-lite"/>
    </source>
</evidence>
<proteinExistence type="predicted"/>
<accession>A0A6J4JZB4</accession>
<feature type="non-terminal residue" evidence="2">
    <location>
        <position position="1"/>
    </location>
</feature>
<feature type="region of interest" description="Disordered" evidence="1">
    <location>
        <begin position="71"/>
        <end position="100"/>
    </location>
</feature>
<feature type="compositionally biased region" description="Basic residues" evidence="1">
    <location>
        <begin position="259"/>
        <end position="272"/>
    </location>
</feature>
<feature type="region of interest" description="Disordered" evidence="1">
    <location>
        <begin position="375"/>
        <end position="398"/>
    </location>
</feature>
<dbReference type="AlphaFoldDB" id="A0A6J4JZB4"/>
<evidence type="ECO:0000313" key="2">
    <source>
        <dbReference type="EMBL" id="CAA9291501.1"/>
    </source>
</evidence>
<feature type="region of interest" description="Disordered" evidence="1">
    <location>
        <begin position="124"/>
        <end position="214"/>
    </location>
</feature>
<gene>
    <name evidence="2" type="ORF">AVDCRST_MAG54-4482</name>
</gene>
<feature type="non-terminal residue" evidence="2">
    <location>
        <position position="398"/>
    </location>
</feature>
<sequence length="398" mass="42943">ARACRRAAGERPGLAHRGGRLRGDVHDLRRRLLLRRLPAAGQRGPGVRARRHRRGLLADHPGVLRARRAVRPGRRPLRPAPGRPRRRRRARARAAAHVPGHRALAGVRRPRAGRRAQRGLLLRPAGGRRGGLVPAPAHRGGRDRGLRHRAGHARRGRRRRGAHRGGRLARGLPRAGRGRGRRAAGVRGARPARARRRRRGSRAPAAEAPDADLRHALLRGPAAVGGAVRAVRAPARVRGEPWRRGGRGGDAGRGDRRGQRGRPARARRRRGPGRGAADLPGLLPADGGELRAVAGGAVVRAPRRLRHPARRRLRRLRGARAAAGRGGVRGAGPGCAARGALHLGGARVGCRAAAGRAAHRGRRRLRHHRRLLAGDRRARGRARRPAAAARGVRATREL</sequence>
<feature type="compositionally biased region" description="Basic residues" evidence="1">
    <location>
        <begin position="139"/>
        <end position="167"/>
    </location>
</feature>
<feature type="compositionally biased region" description="Low complexity" evidence="1">
    <location>
        <begin position="124"/>
        <end position="138"/>
    </location>
</feature>
<protein>
    <submittedName>
        <fullName evidence="2">Uncharacterized protein</fullName>
    </submittedName>
</protein>
<feature type="compositionally biased region" description="Basic residues" evidence="1">
    <location>
        <begin position="176"/>
        <end position="201"/>
    </location>
</feature>
<organism evidence="2">
    <name type="scientific">uncultured Actinomycetospora sp</name>
    <dbReference type="NCBI Taxonomy" id="1135996"/>
    <lineage>
        <taxon>Bacteria</taxon>
        <taxon>Bacillati</taxon>
        <taxon>Actinomycetota</taxon>
        <taxon>Actinomycetes</taxon>
        <taxon>Pseudonocardiales</taxon>
        <taxon>Pseudonocardiaceae</taxon>
        <taxon>Actinomycetospora</taxon>
        <taxon>environmental samples</taxon>
    </lineage>
</organism>
<feature type="region of interest" description="Disordered" evidence="1">
    <location>
        <begin position="236"/>
        <end position="282"/>
    </location>
</feature>
<name>A0A6J4JZB4_9PSEU</name>
<reference evidence="2" key="1">
    <citation type="submission" date="2020-02" db="EMBL/GenBank/DDBJ databases">
        <authorList>
            <person name="Meier V. D."/>
        </authorList>
    </citation>
    <scope>NUCLEOTIDE SEQUENCE</scope>
    <source>
        <strain evidence="2">AVDCRST_MAG54</strain>
    </source>
</reference>
<dbReference type="EMBL" id="CADCTH010000564">
    <property type="protein sequence ID" value="CAA9291501.1"/>
    <property type="molecule type" value="Genomic_DNA"/>
</dbReference>